<keyword evidence="4" id="KW-1185">Reference proteome</keyword>
<evidence type="ECO:0000313" key="4">
    <source>
        <dbReference type="Proteomes" id="UP001164390"/>
    </source>
</evidence>
<evidence type="ECO:0000256" key="1">
    <source>
        <dbReference type="SAM" id="MobiDB-lite"/>
    </source>
</evidence>
<gene>
    <name evidence="3" type="ORF">L0C25_22475</name>
</gene>
<keyword evidence="2" id="KW-0732">Signal</keyword>
<dbReference type="RefSeq" id="WP_271634046.1">
    <property type="nucleotide sequence ID" value="NZ_CP094970.1"/>
</dbReference>
<evidence type="ECO:0000256" key="2">
    <source>
        <dbReference type="SAM" id="SignalP"/>
    </source>
</evidence>
<dbReference type="AlphaFoldDB" id="A0AA46YK89"/>
<name>A0AA46YK89_9ACTN</name>
<feature type="signal peptide" evidence="2">
    <location>
        <begin position="1"/>
        <end position="20"/>
    </location>
</feature>
<dbReference type="PROSITE" id="PS51257">
    <property type="entry name" value="PROKAR_LIPOPROTEIN"/>
    <property type="match status" value="1"/>
</dbReference>
<sequence length="156" mass="16220">MKRLATMAATTVLAIGTLTACGGSDGDSGDGGGYCDQVKDAQGEFSDLESADLTMDDLSSMGDKIGDIADSAPDEVSSEWGSVGSAVDDMVGALEDADVASDKPLNEAVTEAVQKDPDLRARLSEQMSSFQDAQSNIETVQKNVKEECDIDLGDSE</sequence>
<protein>
    <submittedName>
        <fullName evidence="3">Uncharacterized protein</fullName>
    </submittedName>
</protein>
<feature type="region of interest" description="Disordered" evidence="1">
    <location>
        <begin position="125"/>
        <end position="156"/>
    </location>
</feature>
<feature type="chain" id="PRO_5041253249" evidence="2">
    <location>
        <begin position="21"/>
        <end position="156"/>
    </location>
</feature>
<evidence type="ECO:0000313" key="3">
    <source>
        <dbReference type="EMBL" id="UYM05247.1"/>
    </source>
</evidence>
<organism evidence="3 4">
    <name type="scientific">Solicola gregarius</name>
    <dbReference type="NCBI Taxonomy" id="2908642"/>
    <lineage>
        <taxon>Bacteria</taxon>
        <taxon>Bacillati</taxon>
        <taxon>Actinomycetota</taxon>
        <taxon>Actinomycetes</taxon>
        <taxon>Propionibacteriales</taxon>
        <taxon>Nocardioidaceae</taxon>
        <taxon>Solicola</taxon>
    </lineage>
</organism>
<reference evidence="3" key="1">
    <citation type="submission" date="2022-01" db="EMBL/GenBank/DDBJ databases">
        <title>Nocardioidaceae gen. sp. A5X3R13.</title>
        <authorList>
            <person name="Lopez Marin M.A."/>
            <person name="Uhlik O."/>
        </authorList>
    </citation>
    <scope>NUCLEOTIDE SEQUENCE</scope>
    <source>
        <strain evidence="3">A5X3R13</strain>
    </source>
</reference>
<dbReference type="Proteomes" id="UP001164390">
    <property type="component" value="Chromosome"/>
</dbReference>
<accession>A0AA46YK89</accession>
<dbReference type="EMBL" id="CP094970">
    <property type="protein sequence ID" value="UYM05247.1"/>
    <property type="molecule type" value="Genomic_DNA"/>
</dbReference>
<proteinExistence type="predicted"/>
<dbReference type="KEGG" id="sgrg:L0C25_22475"/>
<feature type="compositionally biased region" description="Polar residues" evidence="1">
    <location>
        <begin position="125"/>
        <end position="142"/>
    </location>
</feature>